<feature type="chain" id="PRO_5002444508" evidence="1">
    <location>
        <begin position="21"/>
        <end position="449"/>
    </location>
</feature>
<comment type="caution">
    <text evidence="2">The sequence shown here is derived from an EMBL/GenBank/DDBJ whole genome shotgun (WGS) entry which is preliminary data.</text>
</comment>
<dbReference type="RefSeq" id="WP_197073266.1">
    <property type="nucleotide sequence ID" value="NZ_JYIV01000029.1"/>
</dbReference>
<sequence>MLATITVVFGVLIPATAASATPAQPGTQALAQQILATGRLSGTTETMAQVQAYANGTIRVHPSTGRDCNIDPVIMQAVKTAVVDHGFSLRMSSLNRYCTNQLTDSGTSSYHWRDGGGHAIDFDRVNGTNSTGNTANDRALINVMFSALPAPAGLGQKNCRAAITVPNNWVQFNDACNHNHFEYRGGPVSVPIADLDRSFSITVDGSLQAKKGMYEAVTTLRSDIVALDVDGTTTAAVDSSGNVWVQQGDFSNGWVGLVGGAKDVAVDGERFVVLTNDGTVLAKDGLYSTNWTTQLGGATQIDADAGRLGVVAGGTLYVKEGNLWSSWTTQSTSVTDFALDGSRIGVVSNGIAYVKEGNLWTDWVTMVAGSRIDLEGNRVAVLAGGNTLLVKEGNLWESWNTLTGPGVSDFSLSGNRVAVVSNGTVLIKSGPLNAGWIGAFSNSKAVRLS</sequence>
<organism evidence="2 3">
    <name type="scientific">Microbacterium oxydans</name>
    <dbReference type="NCBI Taxonomy" id="82380"/>
    <lineage>
        <taxon>Bacteria</taxon>
        <taxon>Bacillati</taxon>
        <taxon>Actinomycetota</taxon>
        <taxon>Actinomycetes</taxon>
        <taxon>Micrococcales</taxon>
        <taxon>Microbacteriaceae</taxon>
        <taxon>Microbacterium</taxon>
    </lineage>
</organism>
<feature type="signal peptide" evidence="1">
    <location>
        <begin position="1"/>
        <end position="20"/>
    </location>
</feature>
<protein>
    <submittedName>
        <fullName evidence="2">Uncharacterized protein</fullName>
    </submittedName>
</protein>
<gene>
    <name evidence="2" type="ORF">RN51_02945</name>
</gene>
<evidence type="ECO:0000313" key="2">
    <source>
        <dbReference type="EMBL" id="KJL19607.1"/>
    </source>
</evidence>
<dbReference type="EMBL" id="JYIV01000029">
    <property type="protein sequence ID" value="KJL19607.1"/>
    <property type="molecule type" value="Genomic_DNA"/>
</dbReference>
<dbReference type="AlphaFoldDB" id="A0A0F0KFC0"/>
<dbReference type="PATRIC" id="fig|82380.10.peg.2958"/>
<reference evidence="2 3" key="1">
    <citation type="submission" date="2015-02" db="EMBL/GenBank/DDBJ databases">
        <title>Draft genome sequences of ten Microbacterium spp. with emphasis on heavy metal contaminated environments.</title>
        <authorList>
            <person name="Corretto E."/>
        </authorList>
    </citation>
    <scope>NUCLEOTIDE SEQUENCE [LARGE SCALE GENOMIC DNA]</scope>
    <source>
        <strain evidence="2 3">BEL163</strain>
    </source>
</reference>
<evidence type="ECO:0000256" key="1">
    <source>
        <dbReference type="SAM" id="SignalP"/>
    </source>
</evidence>
<keyword evidence="1" id="KW-0732">Signal</keyword>
<dbReference type="Proteomes" id="UP000033725">
    <property type="component" value="Unassembled WGS sequence"/>
</dbReference>
<evidence type="ECO:0000313" key="3">
    <source>
        <dbReference type="Proteomes" id="UP000033725"/>
    </source>
</evidence>
<proteinExistence type="predicted"/>
<name>A0A0F0KFC0_9MICO</name>
<accession>A0A0F0KFC0</accession>